<name>A0AAW6T5D7_9MICO</name>
<evidence type="ECO:0000259" key="5">
    <source>
        <dbReference type="PROSITE" id="PS51464"/>
    </source>
</evidence>
<dbReference type="EMBL" id="JASATX010000002">
    <property type="protein sequence ID" value="MDI2098669.1"/>
    <property type="molecule type" value="Genomic_DNA"/>
</dbReference>
<dbReference type="GO" id="GO:0003700">
    <property type="term" value="F:DNA-binding transcription factor activity"/>
    <property type="evidence" value="ECO:0007669"/>
    <property type="project" value="InterPro"/>
</dbReference>
<evidence type="ECO:0000256" key="1">
    <source>
        <dbReference type="ARBA" id="ARBA00023015"/>
    </source>
</evidence>
<dbReference type="PANTHER" id="PTHR30514">
    <property type="entry name" value="GLUCOKINASE"/>
    <property type="match status" value="1"/>
</dbReference>
<dbReference type="InterPro" id="IPR009057">
    <property type="entry name" value="Homeodomain-like_sf"/>
</dbReference>
<dbReference type="Gene3D" id="1.10.10.10">
    <property type="entry name" value="Winged helix-like DNA-binding domain superfamily/Winged helix DNA-binding domain"/>
    <property type="match status" value="1"/>
</dbReference>
<dbReference type="GO" id="GO:0097367">
    <property type="term" value="F:carbohydrate derivative binding"/>
    <property type="evidence" value="ECO:0007669"/>
    <property type="project" value="InterPro"/>
</dbReference>
<keyword evidence="1" id="KW-0805">Transcription regulation</keyword>
<dbReference type="PROSITE" id="PS51464">
    <property type="entry name" value="SIS"/>
    <property type="match status" value="1"/>
</dbReference>
<reference evidence="6 7" key="1">
    <citation type="submission" date="2023-04" db="EMBL/GenBank/DDBJ databases">
        <title>Klugiella caeni sp. nov. isolated from the sludge of biochemical tank.</title>
        <authorList>
            <person name="Geng K."/>
        </authorList>
    </citation>
    <scope>NUCLEOTIDE SEQUENCE [LARGE SCALE GENOMIC DNA]</scope>
    <source>
        <strain evidence="6 7">YN-L-19</strain>
    </source>
</reference>
<dbReference type="InterPro" id="IPR046348">
    <property type="entry name" value="SIS_dom_sf"/>
</dbReference>
<comment type="caution">
    <text evidence="6">The sequence shown here is derived from an EMBL/GenBank/DDBJ whole genome shotgun (WGS) entry which is preliminary data.</text>
</comment>
<dbReference type="GO" id="GO:0003677">
    <property type="term" value="F:DNA binding"/>
    <property type="evidence" value="ECO:0007669"/>
    <property type="project" value="UniProtKB-KW"/>
</dbReference>
<dbReference type="PANTHER" id="PTHR30514:SF1">
    <property type="entry name" value="HTH-TYPE TRANSCRIPTIONAL REGULATOR HEXR-RELATED"/>
    <property type="match status" value="1"/>
</dbReference>
<dbReference type="RefSeq" id="WP_281488448.1">
    <property type="nucleotide sequence ID" value="NZ_CP159582.1"/>
</dbReference>
<dbReference type="SUPFAM" id="SSF46689">
    <property type="entry name" value="Homeodomain-like"/>
    <property type="match status" value="1"/>
</dbReference>
<dbReference type="InterPro" id="IPR047640">
    <property type="entry name" value="RpiR-like"/>
</dbReference>
<dbReference type="Proteomes" id="UP001321506">
    <property type="component" value="Unassembled WGS sequence"/>
</dbReference>
<evidence type="ECO:0000313" key="6">
    <source>
        <dbReference type="EMBL" id="MDI2098669.1"/>
    </source>
</evidence>
<protein>
    <submittedName>
        <fullName evidence="6">MurR/RpiR family transcriptional regulator</fullName>
    </submittedName>
</protein>
<dbReference type="InterPro" id="IPR001347">
    <property type="entry name" value="SIS_dom"/>
</dbReference>
<evidence type="ECO:0000256" key="2">
    <source>
        <dbReference type="ARBA" id="ARBA00023125"/>
    </source>
</evidence>
<feature type="domain" description="SIS" evidence="5">
    <location>
        <begin position="131"/>
        <end position="271"/>
    </location>
</feature>
<feature type="domain" description="HTH rpiR-type" evidence="4">
    <location>
        <begin position="5"/>
        <end position="81"/>
    </location>
</feature>
<proteinExistence type="predicted"/>
<dbReference type="GO" id="GO:1901135">
    <property type="term" value="P:carbohydrate derivative metabolic process"/>
    <property type="evidence" value="ECO:0007669"/>
    <property type="project" value="InterPro"/>
</dbReference>
<dbReference type="InterPro" id="IPR000281">
    <property type="entry name" value="HTH_RpiR"/>
</dbReference>
<keyword evidence="2" id="KW-0238">DNA-binding</keyword>
<organism evidence="6 7">
    <name type="scientific">Ruicaihuangia caeni</name>
    <dbReference type="NCBI Taxonomy" id="3042517"/>
    <lineage>
        <taxon>Bacteria</taxon>
        <taxon>Bacillati</taxon>
        <taxon>Actinomycetota</taxon>
        <taxon>Actinomycetes</taxon>
        <taxon>Micrococcales</taxon>
        <taxon>Microbacteriaceae</taxon>
        <taxon>Ruicaihuangia</taxon>
    </lineage>
</organism>
<dbReference type="InterPro" id="IPR036388">
    <property type="entry name" value="WH-like_DNA-bd_sf"/>
</dbReference>
<gene>
    <name evidence="6" type="ORF">QF206_06785</name>
</gene>
<keyword evidence="3" id="KW-0804">Transcription</keyword>
<dbReference type="PROSITE" id="PS51071">
    <property type="entry name" value="HTH_RPIR"/>
    <property type="match status" value="1"/>
</dbReference>
<dbReference type="CDD" id="cd05013">
    <property type="entry name" value="SIS_RpiR"/>
    <property type="match status" value="1"/>
</dbReference>
<dbReference type="InterPro" id="IPR035472">
    <property type="entry name" value="RpiR-like_SIS"/>
</dbReference>
<keyword evidence="7" id="KW-1185">Reference proteome</keyword>
<dbReference type="AlphaFoldDB" id="A0AAW6T5D7"/>
<dbReference type="SUPFAM" id="SSF53697">
    <property type="entry name" value="SIS domain"/>
    <property type="match status" value="1"/>
</dbReference>
<dbReference type="Pfam" id="PF01380">
    <property type="entry name" value="SIS"/>
    <property type="match status" value="1"/>
</dbReference>
<dbReference type="Gene3D" id="3.40.50.10490">
    <property type="entry name" value="Glucose-6-phosphate isomerase like protein, domain 1"/>
    <property type="match status" value="1"/>
</dbReference>
<sequence>MTDSRTLFVRIRAAVPSLRPSERRIAEFVLEHPEQAASLSITDLAEACSTSTTTVVRFTKRLGYDHYRELRIDLTRESTRETLERNAPPEMSSDINRTDTLPDIIAKVAMNETLSIGDTAQAIDVVALETAISALAGASRIDIVGVGASAFVAADLQQKLIRIGFAAFAWRDAHSAWTAASLLDDKAVCIAISHSGTTIDTVNALRIAKESGATTIAITNFGGSTLGEEADILLTTAARETQFRSGALGSRIAQLMVVDCLFIGVAQRAYDESLSALHRTYRAVQSRKLDA</sequence>
<evidence type="ECO:0000313" key="7">
    <source>
        <dbReference type="Proteomes" id="UP001321506"/>
    </source>
</evidence>
<evidence type="ECO:0000256" key="3">
    <source>
        <dbReference type="ARBA" id="ARBA00023163"/>
    </source>
</evidence>
<evidence type="ECO:0000259" key="4">
    <source>
        <dbReference type="PROSITE" id="PS51071"/>
    </source>
</evidence>
<dbReference type="Pfam" id="PF01418">
    <property type="entry name" value="HTH_6"/>
    <property type="match status" value="1"/>
</dbReference>
<accession>A0AAW6T5D7</accession>